<feature type="compositionally biased region" description="Basic and acidic residues" evidence="2">
    <location>
        <begin position="377"/>
        <end position="388"/>
    </location>
</feature>
<dbReference type="SUPFAM" id="SSF57756">
    <property type="entry name" value="Retrovirus zinc finger-like domains"/>
    <property type="match status" value="1"/>
</dbReference>
<evidence type="ECO:0000313" key="5">
    <source>
        <dbReference type="Proteomes" id="UP000821866"/>
    </source>
</evidence>
<comment type="caution">
    <text evidence="4">The sequence shown here is derived from an EMBL/GenBank/DDBJ whole genome shotgun (WGS) entry which is preliminary data.</text>
</comment>
<keyword evidence="1" id="KW-0862">Zinc</keyword>
<keyword evidence="5" id="KW-1185">Reference proteome</keyword>
<dbReference type="PROSITE" id="PS50158">
    <property type="entry name" value="ZF_CCHC"/>
    <property type="match status" value="1"/>
</dbReference>
<feature type="compositionally biased region" description="Basic residues" evidence="2">
    <location>
        <begin position="355"/>
        <end position="372"/>
    </location>
</feature>
<dbReference type="EMBL" id="JABSTU010000005">
    <property type="protein sequence ID" value="KAH8031865.1"/>
    <property type="molecule type" value="Genomic_DNA"/>
</dbReference>
<dbReference type="GO" id="GO:0003676">
    <property type="term" value="F:nucleic acid binding"/>
    <property type="evidence" value="ECO:0007669"/>
    <property type="project" value="InterPro"/>
</dbReference>
<feature type="compositionally biased region" description="Pro residues" evidence="2">
    <location>
        <begin position="471"/>
        <end position="488"/>
    </location>
</feature>
<keyword evidence="1" id="KW-0479">Metal-binding</keyword>
<dbReference type="InterPro" id="IPR036875">
    <property type="entry name" value="Znf_CCHC_sf"/>
</dbReference>
<sequence length="583" mass="64466">MTEPSADLDIPKYTGSADDGPVQDWFNLFELHATAASWSKREMVTNFSDYATAASAAQPGSTLDSSSPKMASASSQLNAVSHNHFAALATEDMDFCAGGNDTTTTDTINDEEVLRNTGRTAVAVRGNDLHPSDIAGWKISGKQNIIVISTPDEERARYYASVRSLYIGGRSYETHAYCTAPHDTVKGVIRGIAVENTAEDLHENIVNQANPQALKAHRIGNTTSIVILLAGTKVTNYIKYGCIIVKCGLYRQHHNVCKTCGKIGHRADLCPKPETKICFACGAPNPTADHAARCRPRCKLCNEAHATGTEACTNKYKVPFVFTQRRWERRNAASTFSSQDFPQLPPQQQNEAHLSKRGRSRSRKRDKSRRQLASRGRSSDGKRSEDMNYNRNQQRPGNVINGAQAVNLQAANRNPLNHVAEAMDNTIQSLRNQNDQLKRCIAEQRAQMQEMNAKLNQLINAQQQQQQQQVTPPPPLSSPQSQPRPPTPTENNTNSAMEVQVPVTTEANSAEPETIDVAKTSEPSYYKSQVQVQVPVTTEANSAEPETIDVARTSEQAPKKRVLEYARERRVNARLDSLEERQD</sequence>
<feature type="domain" description="CCHC-type" evidence="3">
    <location>
        <begin position="257"/>
        <end position="272"/>
    </location>
</feature>
<reference evidence="4" key="1">
    <citation type="journal article" date="2020" name="Cell">
        <title>Large-Scale Comparative Analyses of Tick Genomes Elucidate Their Genetic Diversity and Vector Capacities.</title>
        <authorList>
            <consortium name="Tick Genome and Microbiome Consortium (TIGMIC)"/>
            <person name="Jia N."/>
            <person name="Wang J."/>
            <person name="Shi W."/>
            <person name="Du L."/>
            <person name="Sun Y."/>
            <person name="Zhan W."/>
            <person name="Jiang J.F."/>
            <person name="Wang Q."/>
            <person name="Zhang B."/>
            <person name="Ji P."/>
            <person name="Bell-Sakyi L."/>
            <person name="Cui X.M."/>
            <person name="Yuan T.T."/>
            <person name="Jiang B.G."/>
            <person name="Yang W.F."/>
            <person name="Lam T.T."/>
            <person name="Chang Q.C."/>
            <person name="Ding S.J."/>
            <person name="Wang X.J."/>
            <person name="Zhu J.G."/>
            <person name="Ruan X.D."/>
            <person name="Zhao L."/>
            <person name="Wei J.T."/>
            <person name="Ye R.Z."/>
            <person name="Que T.C."/>
            <person name="Du C.H."/>
            <person name="Zhou Y.H."/>
            <person name="Cheng J.X."/>
            <person name="Dai P.F."/>
            <person name="Guo W.B."/>
            <person name="Han X.H."/>
            <person name="Huang E.J."/>
            <person name="Li L.F."/>
            <person name="Wei W."/>
            <person name="Gao Y.C."/>
            <person name="Liu J.Z."/>
            <person name="Shao H.Z."/>
            <person name="Wang X."/>
            <person name="Wang C.C."/>
            <person name="Yang T.C."/>
            <person name="Huo Q.B."/>
            <person name="Li W."/>
            <person name="Chen H.Y."/>
            <person name="Chen S.E."/>
            <person name="Zhou L.G."/>
            <person name="Ni X.B."/>
            <person name="Tian J.H."/>
            <person name="Sheng Y."/>
            <person name="Liu T."/>
            <person name="Pan Y.S."/>
            <person name="Xia L.Y."/>
            <person name="Li J."/>
            <person name="Zhao F."/>
            <person name="Cao W.C."/>
        </authorList>
    </citation>
    <scope>NUCLEOTIDE SEQUENCE</scope>
    <source>
        <strain evidence="4">Rmic-2018</strain>
    </source>
</reference>
<keyword evidence="1" id="KW-0863">Zinc-finger</keyword>
<dbReference type="InterPro" id="IPR001878">
    <property type="entry name" value="Znf_CCHC"/>
</dbReference>
<proteinExistence type="predicted"/>
<evidence type="ECO:0000259" key="3">
    <source>
        <dbReference type="PROSITE" id="PS50158"/>
    </source>
</evidence>
<evidence type="ECO:0000256" key="2">
    <source>
        <dbReference type="SAM" id="MobiDB-lite"/>
    </source>
</evidence>
<evidence type="ECO:0000256" key="1">
    <source>
        <dbReference type="PROSITE-ProRule" id="PRU00047"/>
    </source>
</evidence>
<gene>
    <name evidence="4" type="ORF">HPB51_021054</name>
</gene>
<accession>A0A9J6EC61</accession>
<dbReference type="Gene3D" id="4.10.60.10">
    <property type="entry name" value="Zinc finger, CCHC-type"/>
    <property type="match status" value="1"/>
</dbReference>
<feature type="compositionally biased region" description="Polar residues" evidence="2">
    <location>
        <begin position="333"/>
        <end position="352"/>
    </location>
</feature>
<dbReference type="GO" id="GO:0008270">
    <property type="term" value="F:zinc ion binding"/>
    <property type="evidence" value="ECO:0007669"/>
    <property type="project" value="UniProtKB-KW"/>
</dbReference>
<feature type="region of interest" description="Disordered" evidence="2">
    <location>
        <begin position="333"/>
        <end position="399"/>
    </location>
</feature>
<reference evidence="4" key="2">
    <citation type="submission" date="2021-09" db="EMBL/GenBank/DDBJ databases">
        <authorList>
            <person name="Jia N."/>
            <person name="Wang J."/>
            <person name="Shi W."/>
            <person name="Du L."/>
            <person name="Sun Y."/>
            <person name="Zhan W."/>
            <person name="Jiang J."/>
            <person name="Wang Q."/>
            <person name="Zhang B."/>
            <person name="Ji P."/>
            <person name="Sakyi L.B."/>
            <person name="Cui X."/>
            <person name="Yuan T."/>
            <person name="Jiang B."/>
            <person name="Yang W."/>
            <person name="Lam T.T.-Y."/>
            <person name="Chang Q."/>
            <person name="Ding S."/>
            <person name="Wang X."/>
            <person name="Zhu J."/>
            <person name="Ruan X."/>
            <person name="Zhao L."/>
            <person name="Wei J."/>
            <person name="Que T."/>
            <person name="Du C."/>
            <person name="Cheng J."/>
            <person name="Dai P."/>
            <person name="Han X."/>
            <person name="Huang E."/>
            <person name="Gao Y."/>
            <person name="Liu J."/>
            <person name="Shao H."/>
            <person name="Ye R."/>
            <person name="Li L."/>
            <person name="Wei W."/>
            <person name="Wang X."/>
            <person name="Wang C."/>
            <person name="Huo Q."/>
            <person name="Li W."/>
            <person name="Guo W."/>
            <person name="Chen H."/>
            <person name="Chen S."/>
            <person name="Zhou L."/>
            <person name="Zhou L."/>
            <person name="Ni X."/>
            <person name="Tian J."/>
            <person name="Zhou Y."/>
            <person name="Sheng Y."/>
            <person name="Liu T."/>
            <person name="Pan Y."/>
            <person name="Xia L."/>
            <person name="Li J."/>
            <person name="Zhao F."/>
            <person name="Cao W."/>
        </authorList>
    </citation>
    <scope>NUCLEOTIDE SEQUENCE</scope>
    <source>
        <strain evidence="4">Rmic-2018</strain>
        <tissue evidence="4">Larvae</tissue>
    </source>
</reference>
<name>A0A9J6EC61_RHIMP</name>
<dbReference type="Proteomes" id="UP000821866">
    <property type="component" value="Chromosome 3"/>
</dbReference>
<evidence type="ECO:0000313" key="4">
    <source>
        <dbReference type="EMBL" id="KAH8031865.1"/>
    </source>
</evidence>
<dbReference type="AlphaFoldDB" id="A0A9J6EC61"/>
<protein>
    <recommendedName>
        <fullName evidence="3">CCHC-type domain-containing protein</fullName>
    </recommendedName>
</protein>
<organism evidence="4 5">
    <name type="scientific">Rhipicephalus microplus</name>
    <name type="common">Cattle tick</name>
    <name type="synonym">Boophilus microplus</name>
    <dbReference type="NCBI Taxonomy" id="6941"/>
    <lineage>
        <taxon>Eukaryota</taxon>
        <taxon>Metazoa</taxon>
        <taxon>Ecdysozoa</taxon>
        <taxon>Arthropoda</taxon>
        <taxon>Chelicerata</taxon>
        <taxon>Arachnida</taxon>
        <taxon>Acari</taxon>
        <taxon>Parasitiformes</taxon>
        <taxon>Ixodida</taxon>
        <taxon>Ixodoidea</taxon>
        <taxon>Ixodidae</taxon>
        <taxon>Rhipicephalinae</taxon>
        <taxon>Rhipicephalus</taxon>
        <taxon>Boophilus</taxon>
    </lineage>
</organism>
<feature type="region of interest" description="Disordered" evidence="2">
    <location>
        <begin position="460"/>
        <end position="497"/>
    </location>
</feature>